<dbReference type="SUPFAM" id="SSF56672">
    <property type="entry name" value="DNA/RNA polymerases"/>
    <property type="match status" value="1"/>
</dbReference>
<accession>A0AA88I6D4</accession>
<comment type="caution">
    <text evidence="11">The sequence shown here is derived from an EMBL/GenBank/DDBJ whole genome shotgun (WGS) entry which is preliminary data.</text>
</comment>
<dbReference type="GO" id="GO:0004519">
    <property type="term" value="F:endonuclease activity"/>
    <property type="evidence" value="ECO:0007669"/>
    <property type="project" value="UniProtKB-KW"/>
</dbReference>
<dbReference type="Gene3D" id="3.30.70.270">
    <property type="match status" value="2"/>
</dbReference>
<keyword evidence="6" id="KW-0695">RNA-directed DNA polymerase</keyword>
<keyword evidence="5" id="KW-0378">Hydrolase</keyword>
<dbReference type="Pfam" id="PF17917">
    <property type="entry name" value="RT_RNaseH"/>
    <property type="match status" value="1"/>
</dbReference>
<dbReference type="Pfam" id="PF00078">
    <property type="entry name" value="RVT_1"/>
    <property type="match status" value="1"/>
</dbReference>
<dbReference type="Gene3D" id="3.10.10.10">
    <property type="entry name" value="HIV Type 1 Reverse Transcriptase, subunit A, domain 1"/>
    <property type="match status" value="1"/>
</dbReference>
<dbReference type="GO" id="GO:0016787">
    <property type="term" value="F:hydrolase activity"/>
    <property type="evidence" value="ECO:0007669"/>
    <property type="project" value="UniProtKB-KW"/>
</dbReference>
<dbReference type="PANTHER" id="PTHR37984:SF7">
    <property type="entry name" value="INTEGRASE CATALYTIC DOMAIN-CONTAINING PROTEIN"/>
    <property type="match status" value="1"/>
</dbReference>
<evidence type="ECO:0000256" key="4">
    <source>
        <dbReference type="ARBA" id="ARBA00022759"/>
    </source>
</evidence>
<evidence type="ECO:0000259" key="9">
    <source>
        <dbReference type="Pfam" id="PF07051"/>
    </source>
</evidence>
<evidence type="ECO:0000259" key="10">
    <source>
        <dbReference type="Pfam" id="PF17917"/>
    </source>
</evidence>
<feature type="compositionally biased region" description="Basic and acidic residues" evidence="7">
    <location>
        <begin position="836"/>
        <end position="852"/>
    </location>
</feature>
<evidence type="ECO:0000313" key="11">
    <source>
        <dbReference type="EMBL" id="KAK2722088.1"/>
    </source>
</evidence>
<proteinExistence type="predicted"/>
<keyword evidence="12" id="KW-1185">Reference proteome</keyword>
<evidence type="ECO:0000256" key="2">
    <source>
        <dbReference type="ARBA" id="ARBA00022695"/>
    </source>
</evidence>
<dbReference type="InterPro" id="IPR043128">
    <property type="entry name" value="Rev_trsase/Diguanyl_cyclase"/>
</dbReference>
<dbReference type="FunFam" id="3.10.20.370:FF:000001">
    <property type="entry name" value="Retrovirus-related Pol polyprotein from transposon 17.6-like protein"/>
    <property type="match status" value="1"/>
</dbReference>
<name>A0AA88I6D4_ARTSF</name>
<evidence type="ECO:0000256" key="7">
    <source>
        <dbReference type="SAM" id="MobiDB-lite"/>
    </source>
</evidence>
<keyword evidence="4" id="KW-0255">Endonuclease</keyword>
<evidence type="ECO:0000256" key="3">
    <source>
        <dbReference type="ARBA" id="ARBA00022722"/>
    </source>
</evidence>
<keyword evidence="2" id="KW-0548">Nucleotidyltransferase</keyword>
<feature type="domain" description="Reverse transcriptase" evidence="8">
    <location>
        <begin position="227"/>
        <end position="385"/>
    </location>
</feature>
<evidence type="ECO:0000256" key="6">
    <source>
        <dbReference type="ARBA" id="ARBA00022918"/>
    </source>
</evidence>
<dbReference type="Pfam" id="PF07051">
    <property type="entry name" value="OCIA"/>
    <property type="match status" value="1"/>
</dbReference>
<feature type="compositionally biased region" description="Basic and acidic residues" evidence="7">
    <location>
        <begin position="861"/>
        <end position="876"/>
    </location>
</feature>
<dbReference type="Proteomes" id="UP001187531">
    <property type="component" value="Unassembled WGS sequence"/>
</dbReference>
<evidence type="ECO:0000256" key="1">
    <source>
        <dbReference type="ARBA" id="ARBA00022679"/>
    </source>
</evidence>
<keyword evidence="3" id="KW-0540">Nuclease</keyword>
<dbReference type="InterPro" id="IPR009764">
    <property type="entry name" value="OCIA_dom"/>
</dbReference>
<gene>
    <name evidence="11" type="ORF">QYM36_002590</name>
</gene>
<evidence type="ECO:0000313" key="12">
    <source>
        <dbReference type="Proteomes" id="UP001187531"/>
    </source>
</evidence>
<dbReference type="InterPro" id="IPR000477">
    <property type="entry name" value="RT_dom"/>
</dbReference>
<dbReference type="CDD" id="cd01647">
    <property type="entry name" value="RT_LTR"/>
    <property type="match status" value="1"/>
</dbReference>
<dbReference type="PANTHER" id="PTHR37984">
    <property type="entry name" value="PROTEIN CBG26694"/>
    <property type="match status" value="1"/>
</dbReference>
<dbReference type="CDD" id="cd05481">
    <property type="entry name" value="retropepsin_like_LTR_1"/>
    <property type="match status" value="1"/>
</dbReference>
<keyword evidence="1" id="KW-0808">Transferase</keyword>
<dbReference type="InterPro" id="IPR041373">
    <property type="entry name" value="RT_RNaseH"/>
</dbReference>
<feature type="region of interest" description="Disordered" evidence="7">
    <location>
        <begin position="836"/>
        <end position="876"/>
    </location>
</feature>
<dbReference type="AlphaFoldDB" id="A0AA88I6D4"/>
<feature type="domain" description="Reverse transcriptase RNase H-like" evidence="10">
    <location>
        <begin position="452"/>
        <end position="549"/>
    </location>
</feature>
<protein>
    <recommendedName>
        <fullName evidence="13">Reverse transcriptase</fullName>
    </recommendedName>
</protein>
<feature type="domain" description="OCIA" evidence="9">
    <location>
        <begin position="666"/>
        <end position="747"/>
    </location>
</feature>
<evidence type="ECO:0000256" key="5">
    <source>
        <dbReference type="ARBA" id="ARBA00022801"/>
    </source>
</evidence>
<dbReference type="InterPro" id="IPR050951">
    <property type="entry name" value="Retrovirus_Pol_polyprotein"/>
</dbReference>
<reference evidence="11" key="1">
    <citation type="submission" date="2023-07" db="EMBL/GenBank/DDBJ databases">
        <title>Chromosome-level genome assembly of Artemia franciscana.</title>
        <authorList>
            <person name="Jo E."/>
        </authorList>
    </citation>
    <scope>NUCLEOTIDE SEQUENCE</scope>
    <source>
        <tissue evidence="11">Whole body</tissue>
    </source>
</reference>
<organism evidence="11 12">
    <name type="scientific">Artemia franciscana</name>
    <name type="common">Brine shrimp</name>
    <name type="synonym">Artemia sanfranciscana</name>
    <dbReference type="NCBI Taxonomy" id="6661"/>
    <lineage>
        <taxon>Eukaryota</taxon>
        <taxon>Metazoa</taxon>
        <taxon>Ecdysozoa</taxon>
        <taxon>Arthropoda</taxon>
        <taxon>Crustacea</taxon>
        <taxon>Branchiopoda</taxon>
        <taxon>Anostraca</taxon>
        <taxon>Artemiidae</taxon>
        <taxon>Artemia</taxon>
    </lineage>
</organism>
<evidence type="ECO:0008006" key="13">
    <source>
        <dbReference type="Google" id="ProtNLM"/>
    </source>
</evidence>
<dbReference type="InterPro" id="IPR043502">
    <property type="entry name" value="DNA/RNA_pol_sf"/>
</dbReference>
<dbReference type="GO" id="GO:0003964">
    <property type="term" value="F:RNA-directed DNA polymerase activity"/>
    <property type="evidence" value="ECO:0007669"/>
    <property type="project" value="UniProtKB-KW"/>
</dbReference>
<sequence length="876" mass="99404">MLIQFNKNVNTIDEETESFREAVDDQETIFLYAVDKGSGKDEALVLLTLNNQLSANFKIDTGAQSNVIPKNSFDKLDPKPNLQSTNQRLTSCCGARIPVIGTCDLTCSHKQYPRGTHRFYVVDSASTPIVGYRSSIDLNLIKLVLNVNTEQTSIDEKYKSLFEGIGRLEGECNIHLKDGSIPTVYPARRVPEALKDKLQDELNRMERDGIIEKVTEPTEWVNSMVMIEKKNGTVRLCIDPVDLNKCIKCPYYPIPTLEDVTAKLHGAKVFSKMDARSGYWSLVFSATASEMTTFSTIYGRYRFLRMPFGLLSAQDEFQRRMEEAFEGLEGVAIIIDDILVYGANQEEHDERLQAVMERVLEKGVKFNKDKCSFSASSVCYFGHVIGADGMKADPEKLRAIKEMPRPQSREELLSLLGMLNYLAKYIPDLSTRNKSLRDILKCISFFNYKSLNVELKVDASSHGLGANLCSDGEVVAYASRALSKTEQKYSQLEKELYAIVYGCKHFHHYLHGRRVNVITDHRPLETIVRNPIHKAPPRVQRLMLQLQPYDIHLQFRPGSEIPIADALSRLHLPDIDEKLATEIDVYVHQISKHLPRNLEEILLALIMFTKVGHRAITNIEGKEPCISPTSKTAQVNLDRFLVSSQGRSDLIMAQQVQQPQFQFPKLSKEDQKIYSECRSESFYYRCVPFAFGFSAATLYAIRSGFLKASPRFGVVPKVLAASFLGYIAGKVSYSKACADKFIRSPTSELGDQLRRQKGLKIAESDIDSPVDFGVRVVTPHETPDYESYGDRPLSGFPDTYTPSLDLDSRFLDQGVNNTEPEKAVSYDELRRRNREEYEERLKRPVMQERDVPAMRPPPRVIEPRQPKNKYGDNWEG</sequence>
<dbReference type="CDD" id="cd09274">
    <property type="entry name" value="RNase_HI_RT_Ty3"/>
    <property type="match status" value="1"/>
</dbReference>
<evidence type="ECO:0000259" key="8">
    <source>
        <dbReference type="Pfam" id="PF00078"/>
    </source>
</evidence>
<dbReference type="EMBL" id="JAVRJZ010000005">
    <property type="protein sequence ID" value="KAK2722088.1"/>
    <property type="molecule type" value="Genomic_DNA"/>
</dbReference>